<keyword evidence="2" id="KW-1185">Reference proteome</keyword>
<sequence length="45" mass="4957">MDILSGPLYFRVLITQQPLTHDYVDRMLDALFTGMGPSPETGAGM</sequence>
<protein>
    <recommendedName>
        <fullName evidence="3">Tetracyclin repressor-like C-terminal domain-containing protein</fullName>
    </recommendedName>
</protein>
<accession>A0A1I3GX27</accession>
<dbReference type="Gene3D" id="1.10.357.10">
    <property type="entry name" value="Tetracycline Repressor, domain 2"/>
    <property type="match status" value="1"/>
</dbReference>
<dbReference type="AlphaFoldDB" id="A0A1I3GX27"/>
<evidence type="ECO:0000313" key="1">
    <source>
        <dbReference type="EMBL" id="SFI28014.1"/>
    </source>
</evidence>
<organism evidence="1 2">
    <name type="scientific">Streptosporangium canum</name>
    <dbReference type="NCBI Taxonomy" id="324952"/>
    <lineage>
        <taxon>Bacteria</taxon>
        <taxon>Bacillati</taxon>
        <taxon>Actinomycetota</taxon>
        <taxon>Actinomycetes</taxon>
        <taxon>Streptosporangiales</taxon>
        <taxon>Streptosporangiaceae</taxon>
        <taxon>Streptosporangium</taxon>
    </lineage>
</organism>
<gene>
    <name evidence="1" type="ORF">SAMN05216275_102258</name>
</gene>
<dbReference type="Proteomes" id="UP000199111">
    <property type="component" value="Unassembled WGS sequence"/>
</dbReference>
<dbReference type="InterPro" id="IPR036271">
    <property type="entry name" value="Tet_transcr_reg_TetR-rel_C_sf"/>
</dbReference>
<name>A0A1I3GX27_9ACTN</name>
<evidence type="ECO:0008006" key="3">
    <source>
        <dbReference type="Google" id="ProtNLM"/>
    </source>
</evidence>
<dbReference type="EMBL" id="FOQY01000002">
    <property type="protein sequence ID" value="SFI28014.1"/>
    <property type="molecule type" value="Genomic_DNA"/>
</dbReference>
<reference evidence="2" key="1">
    <citation type="submission" date="2016-10" db="EMBL/GenBank/DDBJ databases">
        <authorList>
            <person name="Varghese N."/>
            <person name="Submissions S."/>
        </authorList>
    </citation>
    <scope>NUCLEOTIDE SEQUENCE [LARGE SCALE GENOMIC DNA]</scope>
    <source>
        <strain evidence="2">CGMCC 4.2126</strain>
    </source>
</reference>
<evidence type="ECO:0000313" key="2">
    <source>
        <dbReference type="Proteomes" id="UP000199111"/>
    </source>
</evidence>
<dbReference type="SUPFAM" id="SSF48498">
    <property type="entry name" value="Tetracyclin repressor-like, C-terminal domain"/>
    <property type="match status" value="1"/>
</dbReference>
<proteinExistence type="predicted"/>